<gene>
    <name evidence="8" type="ORF">HYT40_03030</name>
</gene>
<keyword evidence="5" id="KW-0175">Coiled coil</keyword>
<evidence type="ECO:0000259" key="7">
    <source>
        <dbReference type="Pfam" id="PF01258"/>
    </source>
</evidence>
<evidence type="ECO:0000256" key="3">
    <source>
        <dbReference type="ARBA" id="ARBA00022833"/>
    </source>
</evidence>
<reference evidence="8" key="1">
    <citation type="submission" date="2020-07" db="EMBL/GenBank/DDBJ databases">
        <title>Huge and variable diversity of episymbiotic CPR bacteria and DPANN archaea in groundwater ecosystems.</title>
        <authorList>
            <person name="He C.Y."/>
            <person name="Keren R."/>
            <person name="Whittaker M."/>
            <person name="Farag I.F."/>
            <person name="Doudna J."/>
            <person name="Cate J.H.D."/>
            <person name="Banfield J.F."/>
        </authorList>
    </citation>
    <scope>NUCLEOTIDE SEQUENCE</scope>
    <source>
        <strain evidence="8">NC_groundwater_193_Ag_S-0.1um_51_7</strain>
    </source>
</reference>
<protein>
    <submittedName>
        <fullName evidence="8">TraR/DksA C4-type zinc finger protein</fullName>
    </submittedName>
</protein>
<keyword evidence="3" id="KW-0862">Zinc</keyword>
<name>A0A931SBX5_9BACT</name>
<evidence type="ECO:0000313" key="8">
    <source>
        <dbReference type="EMBL" id="MBI2097094.1"/>
    </source>
</evidence>
<organism evidence="8 9">
    <name type="scientific">Candidatus Sungiibacteriota bacterium</name>
    <dbReference type="NCBI Taxonomy" id="2750080"/>
    <lineage>
        <taxon>Bacteria</taxon>
        <taxon>Candidatus Sungiibacteriota</taxon>
    </lineage>
</organism>
<accession>A0A931SBX5</accession>
<feature type="coiled-coil region" evidence="5">
    <location>
        <begin position="66"/>
        <end position="93"/>
    </location>
</feature>
<feature type="compositionally biased region" description="Basic and acidic residues" evidence="6">
    <location>
        <begin position="1"/>
        <end position="22"/>
    </location>
</feature>
<dbReference type="EMBL" id="JACOZA010000079">
    <property type="protein sequence ID" value="MBI2097094.1"/>
    <property type="molecule type" value="Genomic_DNA"/>
</dbReference>
<sequence length="127" mass="14644">MISESEKQELRSALEKERERLTRSLSGFATRDPKDPSNWNARYPEMTDEGTARLDVDENADEVEEYETLLETEETLEGRLKDVERALEKISANAYGQCERCGEDIPTERLHANPAARFDVKHSNRTR</sequence>
<evidence type="ECO:0000256" key="2">
    <source>
        <dbReference type="ARBA" id="ARBA00022771"/>
    </source>
</evidence>
<feature type="zinc finger region" description="dksA C4-type" evidence="4">
    <location>
        <begin position="98"/>
        <end position="122"/>
    </location>
</feature>
<dbReference type="PANTHER" id="PTHR33823:SF4">
    <property type="entry name" value="GENERAL STRESS PROTEIN 16O"/>
    <property type="match status" value="1"/>
</dbReference>
<dbReference type="Proteomes" id="UP000724148">
    <property type="component" value="Unassembled WGS sequence"/>
</dbReference>
<keyword evidence="1" id="KW-0479">Metal-binding</keyword>
<dbReference type="GO" id="GO:0008270">
    <property type="term" value="F:zinc ion binding"/>
    <property type="evidence" value="ECO:0007669"/>
    <property type="project" value="UniProtKB-KW"/>
</dbReference>
<dbReference type="AlphaFoldDB" id="A0A931SBX5"/>
<dbReference type="PANTHER" id="PTHR33823">
    <property type="entry name" value="RNA POLYMERASE-BINDING TRANSCRIPTION FACTOR DKSA-RELATED"/>
    <property type="match status" value="1"/>
</dbReference>
<evidence type="ECO:0000256" key="1">
    <source>
        <dbReference type="ARBA" id="ARBA00022723"/>
    </source>
</evidence>
<dbReference type="PROSITE" id="PS51128">
    <property type="entry name" value="ZF_DKSA_2"/>
    <property type="match status" value="1"/>
</dbReference>
<feature type="region of interest" description="Disordered" evidence="6">
    <location>
        <begin position="1"/>
        <end position="50"/>
    </location>
</feature>
<evidence type="ECO:0000256" key="6">
    <source>
        <dbReference type="SAM" id="MobiDB-lite"/>
    </source>
</evidence>
<evidence type="ECO:0000313" key="9">
    <source>
        <dbReference type="Proteomes" id="UP000724148"/>
    </source>
</evidence>
<dbReference type="Pfam" id="PF01258">
    <property type="entry name" value="zf-dskA_traR"/>
    <property type="match status" value="1"/>
</dbReference>
<dbReference type="SUPFAM" id="SSF57716">
    <property type="entry name" value="Glucocorticoid receptor-like (DNA-binding domain)"/>
    <property type="match status" value="1"/>
</dbReference>
<dbReference type="InterPro" id="IPR000962">
    <property type="entry name" value="Znf_DskA_TraR"/>
</dbReference>
<evidence type="ECO:0000256" key="5">
    <source>
        <dbReference type="SAM" id="Coils"/>
    </source>
</evidence>
<keyword evidence="2" id="KW-0863">Zinc-finger</keyword>
<comment type="caution">
    <text evidence="8">The sequence shown here is derived from an EMBL/GenBank/DDBJ whole genome shotgun (WGS) entry which is preliminary data.</text>
</comment>
<dbReference type="Gene3D" id="1.20.120.910">
    <property type="entry name" value="DksA, coiled-coil domain"/>
    <property type="match status" value="1"/>
</dbReference>
<feature type="domain" description="Zinc finger DksA/TraR C4-type" evidence="7">
    <location>
        <begin position="95"/>
        <end position="118"/>
    </location>
</feature>
<proteinExistence type="predicted"/>
<evidence type="ECO:0000256" key="4">
    <source>
        <dbReference type="PROSITE-ProRule" id="PRU00510"/>
    </source>
</evidence>